<dbReference type="AlphaFoldDB" id="H9UHB7"/>
<name>H9UHB7_SPIAZ</name>
<sequence>MRKPRRIRLSIAAGILLLLSGCADSPLLVVDPLLHQLDPSDSYPSADVAVVDGEFPWEQELDQVVREQNPVHVILTPLLEQAGRVAATDYPERRFYQLSLDSTGDSFPAADNLRVVPVLRDAAFHELGDAVHHYITVNSGHGSHDDTDDADQPVLATILLYTGNEVRRHEAEILLDRLTDLPEGSFRLRRYEVLPSRGGLQNEIVQASRHPEHVVVAMLSQRSVDAVQLAGEHAVGIVSEHLGDLESVPDHVLGSIDIDIRQAVEQTVRNLRRDSWQQLPQAILQLRESGL</sequence>
<dbReference type="HOGENOM" id="CLU_956156_0_0_12"/>
<evidence type="ECO:0000256" key="1">
    <source>
        <dbReference type="SAM" id="SignalP"/>
    </source>
</evidence>
<reference evidence="3" key="1">
    <citation type="journal article" date="2013" name="Stand. Genomic Sci.">
        <title>Complete genome sequence of the halophilic bacterium Spirochaeta africana type strain (Z-7692(T)) from the alkaline Lake Magadi in the East African Rift.</title>
        <authorList>
            <person name="Liolos K."/>
            <person name="Abt B."/>
            <person name="Scheuner C."/>
            <person name="Teshima H."/>
            <person name="Held B."/>
            <person name="Lapidus A."/>
            <person name="Nolan M."/>
            <person name="Lucas S."/>
            <person name="Deshpande S."/>
            <person name="Cheng J.F."/>
            <person name="Tapia R."/>
            <person name="Goodwin L.A."/>
            <person name="Pitluck S."/>
            <person name="Pagani I."/>
            <person name="Ivanova N."/>
            <person name="Mavromatis K."/>
            <person name="Mikhailova N."/>
            <person name="Huntemann M."/>
            <person name="Pati A."/>
            <person name="Chen A."/>
            <person name="Palaniappan K."/>
            <person name="Land M."/>
            <person name="Rohde M."/>
            <person name="Tindall B.J."/>
            <person name="Detter J.C."/>
            <person name="Goker M."/>
            <person name="Bristow J."/>
            <person name="Eisen J.A."/>
            <person name="Markowitz V."/>
            <person name="Hugenholtz P."/>
            <person name="Woyke T."/>
            <person name="Klenk H.P."/>
            <person name="Kyrpides N.C."/>
        </authorList>
    </citation>
    <scope>NUCLEOTIDE SEQUENCE</scope>
    <source>
        <strain evidence="3">ATCC 700263 / DSM 8902 / Z-7692</strain>
    </source>
</reference>
<accession>H9UHB7</accession>
<feature type="chain" id="PRO_5003622748" description="TIR domain-containing protein" evidence="1">
    <location>
        <begin position="26"/>
        <end position="291"/>
    </location>
</feature>
<organism evidence="2 3">
    <name type="scientific">Spirochaeta africana (strain ATCC 700263 / DSM 8902 / Z-7692)</name>
    <dbReference type="NCBI Taxonomy" id="889378"/>
    <lineage>
        <taxon>Bacteria</taxon>
        <taxon>Pseudomonadati</taxon>
        <taxon>Spirochaetota</taxon>
        <taxon>Spirochaetia</taxon>
        <taxon>Spirochaetales</taxon>
        <taxon>Spirochaetaceae</taxon>
        <taxon>Spirochaeta</taxon>
    </lineage>
</organism>
<dbReference type="PROSITE" id="PS51257">
    <property type="entry name" value="PROKAR_LIPOPROTEIN"/>
    <property type="match status" value="1"/>
</dbReference>
<evidence type="ECO:0000313" key="2">
    <source>
        <dbReference type="EMBL" id="AFG36910.1"/>
    </source>
</evidence>
<keyword evidence="1" id="KW-0732">Signal</keyword>
<gene>
    <name evidence="2" type="ordered locus">Spiaf_0816</name>
</gene>
<dbReference type="EMBL" id="CP003282">
    <property type="protein sequence ID" value="AFG36910.1"/>
    <property type="molecule type" value="Genomic_DNA"/>
</dbReference>
<keyword evidence="3" id="KW-1185">Reference proteome</keyword>
<feature type="signal peptide" evidence="1">
    <location>
        <begin position="1"/>
        <end position="25"/>
    </location>
</feature>
<evidence type="ECO:0008006" key="4">
    <source>
        <dbReference type="Google" id="ProtNLM"/>
    </source>
</evidence>
<evidence type="ECO:0000313" key="3">
    <source>
        <dbReference type="Proteomes" id="UP000007383"/>
    </source>
</evidence>
<dbReference type="Proteomes" id="UP000007383">
    <property type="component" value="Chromosome"/>
</dbReference>
<dbReference type="PATRIC" id="fig|889378.3.peg.820"/>
<proteinExistence type="predicted"/>
<dbReference type="RefSeq" id="WP_014454907.1">
    <property type="nucleotide sequence ID" value="NC_017098.1"/>
</dbReference>
<dbReference type="STRING" id="889378.Spiaf_0816"/>
<dbReference type="KEGG" id="sfc:Spiaf_0816"/>
<protein>
    <recommendedName>
        <fullName evidence="4">TIR domain-containing protein</fullName>
    </recommendedName>
</protein>